<sequence>MSALSALLNTYRSASVTEREKGTYFEELICTYLRNEATYRDLYDKVWTYAEWAKEQSLSGKDAGIDLVARTQGTGEYHAIQCKLYAEDYKVQKKDIDSFFTASGKAPFSHRVIVATTNNWSEHAEDALQGQQPPVSKIDLQALEDSQIDWAKYQPHQAVALKAKKQLREHQQTALNAVAAGLKDAERGKLIMACGTGKTFTSLKIAEQQAGKGKRVLFLVPSLSLLSQTLTEWTQDSATPLHSFAVCSDSDVGKKRKAEDDAVQVFTHELRYPATTKADRLAAEMLKRHDAEHMSVVFSTYHSIDVISRAQADSDLPAFDLVICDEAHRTTGATFGDDDESNFVRVHDADYIRATKRLYMTATPRIYGDNAKLKAESGEVTLCSMDDEALYGKELFVINFSEAVQRGLLTDYKVLVLTVEESTISRRLQEMLKDENNQLKVDDAAKIVGCWKALAKQGLAENLVGDDQPMRRAVAFCQVISPNYKGTKHKVSSINIASMFQSVVEAYQESENIDESSRIICEAAHVDGGMNASAKEAKLNWLKEEPPANTCRILSNVRCLSEGVDVPALDAVLFLTPRNSQVDVVQSVGRVMRNAPGKKRGYVVLPVVIPAGMEPHEALNDNQTYKVVWQVLQALRSHDDSFDAMVNKLDLIGSDPRKMEVIAITDKAEKKTRKTSGTSNGQVGKGQYGIGEKRAKYEVKGQMTQQAELAYEVGEIEKAIYAKIVSKCGNRHHWEDWANDIAKIARTHIDRIQGILENPEYTQERATFEAFAAELRDDLNDSISDGEIVEMLAQHLVTKPVFDALFDEYSFASHNPMSKAMQGVLDALHEHHLAKEADTLEKFYASVRQRAAGIDNAQGKQKIIVELYDKFFRNAFPKMTERLGIVYTPVEVVDFILHSVNHLLQKEFGQTLGSKGVHIIDPFTGTGTFITRLIQSGLIKPEELPHKYRHEIHANELVLLAYYIAAINIEAAYHGEVIDEYAPFEGICLTDTFQMYEKDDLVDTLLEDNSARRKRQKDLDIRVIVGNPPYSVGQGDANANNANVPYPSLDERIRTTYAARSNANNKNALYDSYIRSIRWASDRIGDAGIIGFVTNAGFVEANTADGLRKCLVDEFSSLYVFHLRGNQRTSGETSRKEGGKIFGSGSRAPIAISLLVKNPEAVTHGQIYFHDIGDYLSREEKLEKIVSYASVAGIPSWQHVVPDEHGDWLKQRDSSFDQFIVLGDKKSNGLKIFENYSGGVQTNRDAWVFNYSKASLIHNVKLLIEKYSSELSRFNATHPVSERHTREAVAAGFLDKDATLISWSRSLRTDAIKSKPLNFNAEPITISTYRPFTKQWMYFDRRLNEMVLQMPRLFPVPSAPNLIITFKERWNGVGQFALITNSILEQQTDGGAQCFPLYLYDETAQTEKDDLFAEPVEGGLRRRDAITDAGLTHFQTAYPSDQISREDLFYYVYGILHSPDYHERFADNLSKDIPRIPALKKAADFWAFSKSGRALADLHLNYETVEPYPLTIEAKGTLTNADYRVEKMKFAKKGDKTTVIYNHRITLKGIPEEAWDYVVNGKAALDWVMERQAVRTDKASGIVNDANDWAVETMGNPKYPLELFQRVVTVSLETQRIVKALPTLDIATDN</sequence>
<dbReference type="Gene3D" id="3.40.50.300">
    <property type="entry name" value="P-loop containing nucleotide triphosphate hydrolases"/>
    <property type="match status" value="2"/>
</dbReference>
<gene>
    <name evidence="6" type="ORF">CQZ99_22060</name>
</gene>
<dbReference type="InterPro" id="IPR041635">
    <property type="entry name" value="Type_ISP_LLaBIII_C"/>
</dbReference>
<dbReference type="GO" id="GO:0032259">
    <property type="term" value="P:methylation"/>
    <property type="evidence" value="ECO:0007669"/>
    <property type="project" value="UniProtKB-KW"/>
</dbReference>
<dbReference type="GO" id="GO:0016787">
    <property type="term" value="F:hydrolase activity"/>
    <property type="evidence" value="ECO:0007669"/>
    <property type="project" value="InterPro"/>
</dbReference>
<comment type="similarity">
    <text evidence="1">Belongs to the N(4)/N(6)-methyltransferase family.</text>
</comment>
<dbReference type="GO" id="GO:0005829">
    <property type="term" value="C:cytosol"/>
    <property type="evidence" value="ECO:0007669"/>
    <property type="project" value="TreeGrafter"/>
</dbReference>
<dbReference type="SUPFAM" id="SSF52980">
    <property type="entry name" value="Restriction endonuclease-like"/>
    <property type="match status" value="1"/>
</dbReference>
<dbReference type="InterPro" id="IPR027417">
    <property type="entry name" value="P-loop_NTPase"/>
</dbReference>
<dbReference type="Gene3D" id="3.40.1350.10">
    <property type="match status" value="1"/>
</dbReference>
<keyword evidence="2" id="KW-0489">Methyltransferase</keyword>
<dbReference type="Pfam" id="PF04851">
    <property type="entry name" value="ResIII"/>
    <property type="match status" value="1"/>
</dbReference>
<dbReference type="SUPFAM" id="SSF53335">
    <property type="entry name" value="S-adenosyl-L-methionine-dependent methyltransferases"/>
    <property type="match status" value="1"/>
</dbReference>
<dbReference type="GO" id="GO:0008170">
    <property type="term" value="F:N-methyltransferase activity"/>
    <property type="evidence" value="ECO:0007669"/>
    <property type="project" value="InterPro"/>
</dbReference>
<dbReference type="Pfam" id="PF02384">
    <property type="entry name" value="N6_Mtase"/>
    <property type="match status" value="1"/>
</dbReference>
<evidence type="ECO:0000256" key="2">
    <source>
        <dbReference type="ARBA" id="ARBA00022603"/>
    </source>
</evidence>
<dbReference type="InterPro" id="IPR014001">
    <property type="entry name" value="Helicase_ATP-bd"/>
</dbReference>
<dbReference type="PROSITE" id="PS00092">
    <property type="entry name" value="N6_MTASE"/>
    <property type="match status" value="1"/>
</dbReference>
<dbReference type="Pfam" id="PF22240">
    <property type="entry name" value="ISP_coupler"/>
    <property type="match status" value="1"/>
</dbReference>
<accession>A0A2S9ED57</accession>
<dbReference type="Pfam" id="PF13156">
    <property type="entry name" value="Mrr_cat_2"/>
    <property type="match status" value="1"/>
</dbReference>
<comment type="caution">
    <text evidence="6">The sequence shown here is derived from an EMBL/GenBank/DDBJ whole genome shotgun (WGS) entry which is preliminary data.</text>
</comment>
<dbReference type="PROSITE" id="PS51192">
    <property type="entry name" value="HELICASE_ATP_BIND_1"/>
    <property type="match status" value="1"/>
</dbReference>
<dbReference type="InterPro" id="IPR050742">
    <property type="entry name" value="Helicase_Restrict-Modif_Enz"/>
</dbReference>
<evidence type="ECO:0000313" key="6">
    <source>
        <dbReference type="EMBL" id="PRC12904.1"/>
    </source>
</evidence>
<dbReference type="SMART" id="SM00490">
    <property type="entry name" value="HELICc"/>
    <property type="match status" value="1"/>
</dbReference>
<keyword evidence="7" id="KW-1185">Reference proteome</keyword>
<organism evidence="6 7">
    <name type="scientific">Pseudomonas poae</name>
    <dbReference type="NCBI Taxonomy" id="200451"/>
    <lineage>
        <taxon>Bacteria</taxon>
        <taxon>Pseudomonadati</taxon>
        <taxon>Pseudomonadota</taxon>
        <taxon>Gammaproteobacteria</taxon>
        <taxon>Pseudomonadales</taxon>
        <taxon>Pseudomonadaceae</taxon>
        <taxon>Pseudomonas</taxon>
    </lineage>
</organism>
<dbReference type="GO" id="GO:0005524">
    <property type="term" value="F:ATP binding"/>
    <property type="evidence" value="ECO:0007669"/>
    <property type="project" value="InterPro"/>
</dbReference>
<dbReference type="SUPFAM" id="SSF52540">
    <property type="entry name" value="P-loop containing nucleoside triphosphate hydrolases"/>
    <property type="match status" value="2"/>
</dbReference>
<reference evidence="6 7" key="1">
    <citation type="submission" date="2017-09" db="EMBL/GenBank/DDBJ databases">
        <title>Genomic, metabolic, and phenotypic characteristics of bacterial isolates from the natural microbiome of the model nematode Caenorhabditis elegans.</title>
        <authorList>
            <person name="Zimmermann J."/>
            <person name="Obeng N."/>
            <person name="Yang W."/>
            <person name="Obeng O."/>
            <person name="Kissoyan K."/>
            <person name="Pees B."/>
            <person name="Dirksen P."/>
            <person name="Hoppner M."/>
            <person name="Franke A."/>
            <person name="Rosenstiel P."/>
            <person name="Leippe M."/>
            <person name="Dierking K."/>
            <person name="Kaleta C."/>
            <person name="Schulenburg H."/>
        </authorList>
    </citation>
    <scope>NUCLEOTIDE SEQUENCE [LARGE SCALE GENOMIC DNA]</scope>
    <source>
        <strain evidence="6 7">MYb117</strain>
    </source>
</reference>
<dbReference type="InterPro" id="IPR053980">
    <property type="entry name" value="ISP_coupler"/>
</dbReference>
<dbReference type="InterPro" id="IPR029063">
    <property type="entry name" value="SAM-dependent_MTases_sf"/>
</dbReference>
<dbReference type="PANTHER" id="PTHR47396">
    <property type="entry name" value="TYPE I RESTRICTION ENZYME ECOKI R PROTEIN"/>
    <property type="match status" value="1"/>
</dbReference>
<dbReference type="Pfam" id="PF00271">
    <property type="entry name" value="Helicase_C"/>
    <property type="match status" value="1"/>
</dbReference>
<dbReference type="PANTHER" id="PTHR47396:SF1">
    <property type="entry name" value="ATP-DEPENDENT HELICASE IRC3-RELATED"/>
    <property type="match status" value="1"/>
</dbReference>
<dbReference type="CDD" id="cd22333">
    <property type="entry name" value="LlaBIII_nuclease-like"/>
    <property type="match status" value="1"/>
</dbReference>
<feature type="domain" description="Helicase ATP-binding" evidence="5">
    <location>
        <begin position="179"/>
        <end position="382"/>
    </location>
</feature>
<dbReference type="Pfam" id="PF18135">
    <property type="entry name" value="Type_ISP_C"/>
    <property type="match status" value="1"/>
</dbReference>
<dbReference type="PRINTS" id="PR00507">
    <property type="entry name" value="N12N6MTFRASE"/>
</dbReference>
<dbReference type="InterPro" id="IPR011335">
    <property type="entry name" value="Restrct_endonuc-II-like"/>
</dbReference>
<proteinExistence type="inferred from homology"/>
<evidence type="ECO:0000256" key="3">
    <source>
        <dbReference type="ARBA" id="ARBA00022679"/>
    </source>
</evidence>
<protein>
    <submittedName>
        <fullName evidence="6">Damage-inducible protein</fullName>
    </submittedName>
</protein>
<dbReference type="InterPro" id="IPR011856">
    <property type="entry name" value="tRNA_endonuc-like_dom_sf"/>
</dbReference>
<dbReference type="Gene3D" id="3.40.50.150">
    <property type="entry name" value="Vaccinia Virus protein VP39"/>
    <property type="match status" value="1"/>
</dbReference>
<name>A0A2S9ED57_9PSED</name>
<dbReference type="InterPro" id="IPR001650">
    <property type="entry name" value="Helicase_C-like"/>
</dbReference>
<keyword evidence="3" id="KW-0808">Transferase</keyword>
<evidence type="ECO:0000313" key="7">
    <source>
        <dbReference type="Proteomes" id="UP000238045"/>
    </source>
</evidence>
<evidence type="ECO:0000256" key="4">
    <source>
        <dbReference type="ARBA" id="ARBA00022747"/>
    </source>
</evidence>
<dbReference type="GO" id="GO:0009307">
    <property type="term" value="P:DNA restriction-modification system"/>
    <property type="evidence" value="ECO:0007669"/>
    <property type="project" value="UniProtKB-KW"/>
</dbReference>
<evidence type="ECO:0000259" key="5">
    <source>
        <dbReference type="PROSITE" id="PS51192"/>
    </source>
</evidence>
<dbReference type="InterPro" id="IPR039442">
    <property type="entry name" value="Mrr-like_dom"/>
</dbReference>
<dbReference type="Proteomes" id="UP000238045">
    <property type="component" value="Unassembled WGS sequence"/>
</dbReference>
<dbReference type="CDD" id="cd18785">
    <property type="entry name" value="SF2_C"/>
    <property type="match status" value="1"/>
</dbReference>
<dbReference type="InterPro" id="IPR002052">
    <property type="entry name" value="DNA_methylase_N6_adenine_CS"/>
</dbReference>
<dbReference type="InterPro" id="IPR006935">
    <property type="entry name" value="Helicase/UvrB_N"/>
</dbReference>
<dbReference type="SMART" id="SM00487">
    <property type="entry name" value="DEXDc"/>
    <property type="match status" value="1"/>
</dbReference>
<dbReference type="InterPro" id="IPR003356">
    <property type="entry name" value="DNA_methylase_A-5"/>
</dbReference>
<dbReference type="RefSeq" id="WP_105698698.1">
    <property type="nucleotide sequence ID" value="NZ_CP159260.1"/>
</dbReference>
<keyword evidence="4" id="KW-0680">Restriction system</keyword>
<dbReference type="EMBL" id="PCQL01000029">
    <property type="protein sequence ID" value="PRC12904.1"/>
    <property type="molecule type" value="Genomic_DNA"/>
</dbReference>
<evidence type="ECO:0000256" key="1">
    <source>
        <dbReference type="ARBA" id="ARBA00006594"/>
    </source>
</evidence>
<dbReference type="GO" id="GO:0003677">
    <property type="term" value="F:DNA binding"/>
    <property type="evidence" value="ECO:0007669"/>
    <property type="project" value="InterPro"/>
</dbReference>